<feature type="region of interest" description="Disordered" evidence="1">
    <location>
        <begin position="41"/>
        <end position="74"/>
    </location>
</feature>
<name>A0ABT1D7A5_9PROT</name>
<feature type="compositionally biased region" description="Low complexity" evidence="1">
    <location>
        <begin position="48"/>
        <end position="74"/>
    </location>
</feature>
<protein>
    <submittedName>
        <fullName evidence="2">Uncharacterized protein</fullName>
    </submittedName>
</protein>
<evidence type="ECO:0000313" key="3">
    <source>
        <dbReference type="Proteomes" id="UP001523392"/>
    </source>
</evidence>
<dbReference type="RefSeq" id="WP_252954465.1">
    <property type="nucleotide sequence ID" value="NZ_JAFIRR010000105.1"/>
</dbReference>
<dbReference type="Proteomes" id="UP001523392">
    <property type="component" value="Unassembled WGS sequence"/>
</dbReference>
<reference evidence="2 3" key="1">
    <citation type="submission" date="2021-12" db="EMBL/GenBank/DDBJ databases">
        <title>Siccirubricoccus leaddurans sp. nov., a high concentration Zn2+ tolerance bacterium.</title>
        <authorList>
            <person name="Cao Y."/>
        </authorList>
    </citation>
    <scope>NUCLEOTIDE SEQUENCE [LARGE SCALE GENOMIC DNA]</scope>
    <source>
        <strain evidence="2 3">KC 17139</strain>
    </source>
</reference>
<organism evidence="2 3">
    <name type="scientific">Siccirubricoccus soli</name>
    <dbReference type="NCBI Taxonomy" id="2899147"/>
    <lineage>
        <taxon>Bacteria</taxon>
        <taxon>Pseudomonadati</taxon>
        <taxon>Pseudomonadota</taxon>
        <taxon>Alphaproteobacteria</taxon>
        <taxon>Acetobacterales</taxon>
        <taxon>Roseomonadaceae</taxon>
        <taxon>Siccirubricoccus</taxon>
    </lineage>
</organism>
<comment type="caution">
    <text evidence="2">The sequence shown here is derived from an EMBL/GenBank/DDBJ whole genome shotgun (WGS) entry which is preliminary data.</text>
</comment>
<keyword evidence="3" id="KW-1185">Reference proteome</keyword>
<sequence>MSWYDVDFNSYIELTLVNYVDSYVYADADIYDNTAKAVADASASGDNTFTATGTSTSTSDWHSSSNSVSESATD</sequence>
<dbReference type="EMBL" id="JAFIRR010000105">
    <property type="protein sequence ID" value="MCO6417819.1"/>
    <property type="molecule type" value="Genomic_DNA"/>
</dbReference>
<evidence type="ECO:0000256" key="1">
    <source>
        <dbReference type="SAM" id="MobiDB-lite"/>
    </source>
</evidence>
<proteinExistence type="predicted"/>
<evidence type="ECO:0000313" key="2">
    <source>
        <dbReference type="EMBL" id="MCO6417819.1"/>
    </source>
</evidence>
<accession>A0ABT1D7A5</accession>
<gene>
    <name evidence="2" type="ORF">JYK14_16850</name>
</gene>